<dbReference type="SUPFAM" id="SSF55729">
    <property type="entry name" value="Acyl-CoA N-acyltransferases (Nat)"/>
    <property type="match status" value="1"/>
</dbReference>
<sequence>MNYRLASPADARKVATVLTNAFANYNMYRAVLNSFFTTDSKYIDYLNKLHYVQVMSNIRKGYCLIAEENNDIIAVAVMQSLRHTRITLWDYLRSGAFALWRYAKPTQYFLPFLDKSSEQAKKQTSENRWYLESFVVSPAWQGKHIGGRFLDEAVLPLVAREGGSQLSLVTNTETNVSFYQKHGFEQIHQTKIGGVDVWTMLVEVKSRYKAPDNPD</sequence>
<dbReference type="InterPro" id="IPR016181">
    <property type="entry name" value="Acyl_CoA_acyltransferase"/>
</dbReference>
<feature type="domain" description="N-acetyltransferase" evidence="1">
    <location>
        <begin position="1"/>
        <end position="208"/>
    </location>
</feature>
<dbReference type="CDD" id="cd04301">
    <property type="entry name" value="NAT_SF"/>
    <property type="match status" value="1"/>
</dbReference>
<dbReference type="RefSeq" id="WP_128091229.1">
    <property type="nucleotide sequence ID" value="NZ_UARG01000017.1"/>
</dbReference>
<dbReference type="Pfam" id="PF13508">
    <property type="entry name" value="Acetyltransf_7"/>
    <property type="match status" value="1"/>
</dbReference>
<evidence type="ECO:0000259" key="1">
    <source>
        <dbReference type="PROSITE" id="PS51186"/>
    </source>
</evidence>
<dbReference type="PROSITE" id="PS51186">
    <property type="entry name" value="GNAT"/>
    <property type="match status" value="1"/>
</dbReference>
<evidence type="ECO:0000313" key="3">
    <source>
        <dbReference type="Proteomes" id="UP000249891"/>
    </source>
</evidence>
<dbReference type="GO" id="GO:0016747">
    <property type="term" value="F:acyltransferase activity, transferring groups other than amino-acyl groups"/>
    <property type="evidence" value="ECO:0007669"/>
    <property type="project" value="InterPro"/>
</dbReference>
<dbReference type="PANTHER" id="PTHR42791">
    <property type="entry name" value="GNAT FAMILY ACETYLTRANSFERASE"/>
    <property type="match status" value="1"/>
</dbReference>
<dbReference type="Proteomes" id="UP000249891">
    <property type="component" value="Unassembled WGS sequence"/>
</dbReference>
<name>A0A2X2RBU0_CAPOC</name>
<evidence type="ECO:0000313" key="2">
    <source>
        <dbReference type="EMBL" id="SQA77872.1"/>
    </source>
</evidence>
<dbReference type="InterPro" id="IPR052523">
    <property type="entry name" value="Trichothecene_AcTrans"/>
</dbReference>
<keyword evidence="2" id="KW-0808">Transferase</keyword>
<reference evidence="2 3" key="1">
    <citation type="submission" date="2018-06" db="EMBL/GenBank/DDBJ databases">
        <authorList>
            <consortium name="Pathogen Informatics"/>
            <person name="Doyle S."/>
        </authorList>
    </citation>
    <scope>NUCLEOTIDE SEQUENCE [LARGE SCALE GENOMIC DNA]</scope>
    <source>
        <strain evidence="2 3">NCTC11546</strain>
    </source>
</reference>
<protein>
    <submittedName>
        <fullName evidence="2">Acetyltransferase (GNAT) family</fullName>
    </submittedName>
</protein>
<dbReference type="InterPro" id="IPR000182">
    <property type="entry name" value="GNAT_dom"/>
</dbReference>
<proteinExistence type="predicted"/>
<dbReference type="EMBL" id="UARG01000017">
    <property type="protein sequence ID" value="SQA77872.1"/>
    <property type="molecule type" value="Genomic_DNA"/>
</dbReference>
<dbReference type="PANTHER" id="PTHR42791:SF1">
    <property type="entry name" value="N-ACETYLTRANSFERASE DOMAIN-CONTAINING PROTEIN"/>
    <property type="match status" value="1"/>
</dbReference>
<dbReference type="Gene3D" id="3.40.630.30">
    <property type="match status" value="1"/>
</dbReference>
<organism evidence="2 3">
    <name type="scientific">Capnocytophaga ochracea</name>
    <dbReference type="NCBI Taxonomy" id="1018"/>
    <lineage>
        <taxon>Bacteria</taxon>
        <taxon>Pseudomonadati</taxon>
        <taxon>Bacteroidota</taxon>
        <taxon>Flavobacteriia</taxon>
        <taxon>Flavobacteriales</taxon>
        <taxon>Flavobacteriaceae</taxon>
        <taxon>Capnocytophaga</taxon>
    </lineage>
</organism>
<accession>A0A2X2RBU0</accession>
<gene>
    <name evidence="2" type="ORF">NCTC11546_01097</name>
</gene>
<dbReference type="AlphaFoldDB" id="A0A2X2RBU0"/>